<name>A0A9P4HR01_9PEZI</name>
<sequence>MPDGGVVVCLQSMGSFTSSELASRSADATDKTSDSTLPFCSKTSLDQHEELTSFEISAPTLAASTACKDVVSLIEIFPPVSSAPPSKFCGLLDNSVAPPAYMAVSINFHKELHGRFRFCQHQTSSDCTYQQVVHQHDADQHQYCQAAATVAAMAGFSGGCTQCHSGRVGVRCGTTNPRPILVSDEAQQSSLLLQSIATLRKGASDAPHKRIPMERTRLQAPKAGERKQVSKNPATAIWVTTWTPISSWVEPEKPNLQPAHPLQPMCPGENSSSSSKRYSAGGKPSNLTRPDNLKRTKIGFILFLSSIVGVQRRSTRKDNTEFMNWCHEQKRISQIGGNSEPINWDYRMRRRLRRGGTGPDDSGPSIGTAQKYQAQQEQAMLQVQQSIAKQQSQLERSRSQRHYQQSPMPHPAYANQLTPQQQFAQASDSHSIPVQISHQNLVPGRSKPNATDDNMGFKKADFREVGKSALAEGDRSDARAQQLQTPAALTTTSFTMPATTKASEESHKKISLSSDSSGLEEAVTAMNKQPAALQEGADKVAIGIEAEHSVNDNVHPDRRHLTKLEQRAVAHFITNEDEQDPTFPEHDGANTSEMRRSSTDECNYTGLLAAWSGYEESAWSGYEESGQRETQSSKRKRPNFNNINPSDLTMNGSFILNNRYGTNRICSSFLANSNTTEHELRDLIGDSASQENAGFSAQQYTSNNSSKEGKKCCCG</sequence>
<evidence type="ECO:0000313" key="2">
    <source>
        <dbReference type="EMBL" id="KAF2084364.1"/>
    </source>
</evidence>
<feature type="region of interest" description="Disordered" evidence="1">
    <location>
        <begin position="384"/>
        <end position="414"/>
    </location>
</feature>
<gene>
    <name evidence="2" type="ORF">K490DRAFT_59651</name>
</gene>
<accession>A0A9P4HR01</accession>
<dbReference type="AlphaFoldDB" id="A0A9P4HR01"/>
<feature type="region of interest" description="Disordered" evidence="1">
    <location>
        <begin position="576"/>
        <end position="599"/>
    </location>
</feature>
<feature type="region of interest" description="Disordered" evidence="1">
    <location>
        <begin position="471"/>
        <end position="516"/>
    </location>
</feature>
<feature type="region of interest" description="Disordered" evidence="1">
    <location>
        <begin position="622"/>
        <end position="652"/>
    </location>
</feature>
<proteinExistence type="predicted"/>
<dbReference type="Proteomes" id="UP000799776">
    <property type="component" value="Unassembled WGS sequence"/>
</dbReference>
<feature type="compositionally biased region" description="Low complexity" evidence="1">
    <location>
        <begin position="384"/>
        <end position="394"/>
    </location>
</feature>
<feature type="compositionally biased region" description="Low complexity" evidence="1">
    <location>
        <begin position="479"/>
        <end position="492"/>
    </location>
</feature>
<dbReference type="EMBL" id="ML978742">
    <property type="protein sequence ID" value="KAF2084364.1"/>
    <property type="molecule type" value="Genomic_DNA"/>
</dbReference>
<evidence type="ECO:0000313" key="3">
    <source>
        <dbReference type="Proteomes" id="UP000799776"/>
    </source>
</evidence>
<feature type="compositionally biased region" description="Basic and acidic residues" evidence="1">
    <location>
        <begin position="583"/>
        <end position="599"/>
    </location>
</feature>
<comment type="caution">
    <text evidence="2">The sequence shown here is derived from an EMBL/GenBank/DDBJ whole genome shotgun (WGS) entry which is preliminary data.</text>
</comment>
<reference evidence="2" key="1">
    <citation type="journal article" date="2020" name="Stud. Mycol.">
        <title>101 Dothideomycetes genomes: a test case for predicting lifestyles and emergence of pathogens.</title>
        <authorList>
            <person name="Haridas S."/>
            <person name="Albert R."/>
            <person name="Binder M."/>
            <person name="Bloem J."/>
            <person name="Labutti K."/>
            <person name="Salamov A."/>
            <person name="Andreopoulos B."/>
            <person name="Baker S."/>
            <person name="Barry K."/>
            <person name="Bills G."/>
            <person name="Bluhm B."/>
            <person name="Cannon C."/>
            <person name="Castanera R."/>
            <person name="Culley D."/>
            <person name="Daum C."/>
            <person name="Ezra D."/>
            <person name="Gonzalez J."/>
            <person name="Henrissat B."/>
            <person name="Kuo A."/>
            <person name="Liang C."/>
            <person name="Lipzen A."/>
            <person name="Lutzoni F."/>
            <person name="Magnuson J."/>
            <person name="Mondo S."/>
            <person name="Nolan M."/>
            <person name="Ohm R."/>
            <person name="Pangilinan J."/>
            <person name="Park H.-J."/>
            <person name="Ramirez L."/>
            <person name="Alfaro M."/>
            <person name="Sun H."/>
            <person name="Tritt A."/>
            <person name="Yoshinaga Y."/>
            <person name="Zwiers L.-H."/>
            <person name="Turgeon B."/>
            <person name="Goodwin S."/>
            <person name="Spatafora J."/>
            <person name="Crous P."/>
            <person name="Grigoriev I."/>
        </authorList>
    </citation>
    <scope>NUCLEOTIDE SEQUENCE</scope>
    <source>
        <strain evidence="2">CBS 121410</strain>
    </source>
</reference>
<protein>
    <submittedName>
        <fullName evidence="2">Uncharacterized protein</fullName>
    </submittedName>
</protein>
<feature type="compositionally biased region" description="Polar residues" evidence="1">
    <location>
        <begin position="639"/>
        <end position="652"/>
    </location>
</feature>
<evidence type="ECO:0000256" key="1">
    <source>
        <dbReference type="SAM" id="MobiDB-lite"/>
    </source>
</evidence>
<keyword evidence="3" id="KW-1185">Reference proteome</keyword>
<organism evidence="2 3">
    <name type="scientific">Saccharata proteae CBS 121410</name>
    <dbReference type="NCBI Taxonomy" id="1314787"/>
    <lineage>
        <taxon>Eukaryota</taxon>
        <taxon>Fungi</taxon>
        <taxon>Dikarya</taxon>
        <taxon>Ascomycota</taxon>
        <taxon>Pezizomycotina</taxon>
        <taxon>Dothideomycetes</taxon>
        <taxon>Dothideomycetes incertae sedis</taxon>
        <taxon>Botryosphaeriales</taxon>
        <taxon>Saccharataceae</taxon>
        <taxon>Saccharata</taxon>
    </lineage>
</organism>
<feature type="region of interest" description="Disordered" evidence="1">
    <location>
        <begin position="438"/>
        <end position="457"/>
    </location>
</feature>
<feature type="region of interest" description="Disordered" evidence="1">
    <location>
        <begin position="249"/>
        <end position="291"/>
    </location>
</feature>